<evidence type="ECO:0000313" key="2">
    <source>
        <dbReference type="EMBL" id="CAI8015692.1"/>
    </source>
</evidence>
<comment type="caution">
    <text evidence="2">The sequence shown here is derived from an EMBL/GenBank/DDBJ whole genome shotgun (WGS) entry which is preliminary data.</text>
</comment>
<dbReference type="InterPro" id="IPR036291">
    <property type="entry name" value="NAD(P)-bd_dom_sf"/>
</dbReference>
<evidence type="ECO:0000259" key="1">
    <source>
        <dbReference type="Pfam" id="PF02826"/>
    </source>
</evidence>
<dbReference type="Pfam" id="PF02826">
    <property type="entry name" value="2-Hacid_dh_C"/>
    <property type="match status" value="1"/>
</dbReference>
<dbReference type="SUPFAM" id="SSF51735">
    <property type="entry name" value="NAD(P)-binding Rossmann-fold domains"/>
    <property type="match status" value="1"/>
</dbReference>
<protein>
    <submittedName>
        <fullName evidence="2">Glyoxylate reductase</fullName>
    </submittedName>
</protein>
<dbReference type="SUPFAM" id="SSF52283">
    <property type="entry name" value="Formate/glycerate dehydrogenase catalytic domain-like"/>
    <property type="match status" value="1"/>
</dbReference>
<sequence length="141" mass="15259">MPDDKIFITRSHIIPEAIAYLDGIYDIEVWQQNAPPPRSLLLEKAQECGALLTEVTDIIDADLLDSAKDAQGAAIDVTDPEPIPFDDPLLSLDNLLVTPHIASASRQTVRRMGQMSAGNIIAALRGEAMPGCVNPEALDRT</sequence>
<accession>A0AA35RST6</accession>
<reference evidence="2" key="1">
    <citation type="submission" date="2023-03" db="EMBL/GenBank/DDBJ databases">
        <authorList>
            <person name="Steffen K."/>
            <person name="Cardenas P."/>
        </authorList>
    </citation>
    <scope>NUCLEOTIDE SEQUENCE</scope>
</reference>
<dbReference type="AlphaFoldDB" id="A0AA35RST6"/>
<gene>
    <name evidence="2" type="ORF">GBAR_LOCUS9677</name>
</gene>
<dbReference type="InterPro" id="IPR006140">
    <property type="entry name" value="D-isomer_DH_NAD-bd"/>
</dbReference>
<name>A0AA35RST6_GEOBA</name>
<proteinExistence type="predicted"/>
<dbReference type="GO" id="GO:0051287">
    <property type="term" value="F:NAD binding"/>
    <property type="evidence" value="ECO:0007669"/>
    <property type="project" value="InterPro"/>
</dbReference>
<evidence type="ECO:0000313" key="3">
    <source>
        <dbReference type="Proteomes" id="UP001174909"/>
    </source>
</evidence>
<dbReference type="EMBL" id="CASHTH010001466">
    <property type="protein sequence ID" value="CAI8015692.1"/>
    <property type="molecule type" value="Genomic_DNA"/>
</dbReference>
<dbReference type="Gene3D" id="3.40.50.720">
    <property type="entry name" value="NAD(P)-binding Rossmann-like Domain"/>
    <property type="match status" value="3"/>
</dbReference>
<keyword evidence="3" id="KW-1185">Reference proteome</keyword>
<organism evidence="2 3">
    <name type="scientific">Geodia barretti</name>
    <name type="common">Barrett's horny sponge</name>
    <dbReference type="NCBI Taxonomy" id="519541"/>
    <lineage>
        <taxon>Eukaryota</taxon>
        <taxon>Metazoa</taxon>
        <taxon>Porifera</taxon>
        <taxon>Demospongiae</taxon>
        <taxon>Heteroscleromorpha</taxon>
        <taxon>Tetractinellida</taxon>
        <taxon>Astrophorina</taxon>
        <taxon>Geodiidae</taxon>
        <taxon>Geodia</taxon>
    </lineage>
</organism>
<feature type="domain" description="D-isomer specific 2-hydroxyacid dehydrogenase NAD-binding" evidence="1">
    <location>
        <begin position="68"/>
        <end position="102"/>
    </location>
</feature>
<dbReference type="Proteomes" id="UP001174909">
    <property type="component" value="Unassembled WGS sequence"/>
</dbReference>